<feature type="transmembrane region" description="Helical" evidence="2">
    <location>
        <begin position="396"/>
        <end position="419"/>
    </location>
</feature>
<feature type="transmembrane region" description="Helical" evidence="2">
    <location>
        <begin position="459"/>
        <end position="480"/>
    </location>
</feature>
<feature type="transmembrane region" description="Helical" evidence="2">
    <location>
        <begin position="358"/>
        <end position="381"/>
    </location>
</feature>
<feature type="transmembrane region" description="Helical" evidence="2">
    <location>
        <begin position="492"/>
        <end position="512"/>
    </location>
</feature>
<evidence type="ECO:0000256" key="2">
    <source>
        <dbReference type="SAM" id="Phobius"/>
    </source>
</evidence>
<dbReference type="EMBL" id="CP060705">
    <property type="protein sequence ID" value="QPH95869.1"/>
    <property type="molecule type" value="Genomic_DNA"/>
</dbReference>
<keyword evidence="2" id="KW-0812">Transmembrane</keyword>
<protein>
    <submittedName>
        <fullName evidence="3">Uncharacterized protein</fullName>
    </submittedName>
</protein>
<dbReference type="RefSeq" id="WP_107855905.1">
    <property type="nucleotide sequence ID" value="NZ_CP060705.1"/>
</dbReference>
<evidence type="ECO:0000313" key="4">
    <source>
        <dbReference type="Proteomes" id="UP000594707"/>
    </source>
</evidence>
<dbReference type="AlphaFoldDB" id="A0A7S9WWK2"/>
<reference evidence="3 4" key="1">
    <citation type="journal article" date="2018" name="Emerg. Microbes Infect.">
        <title>Genomic analysis of oral Campylobacter concisus strains identified a potential bacterial molecular marker associated with active Crohn's disease.</title>
        <authorList>
            <person name="Liu F."/>
            <person name="Ma R."/>
            <person name="Tay C.Y.A."/>
            <person name="Octavia S."/>
            <person name="Lan R."/>
            <person name="Chung H.K.L."/>
            <person name="Riordan S.M."/>
            <person name="Grimm M.C."/>
            <person name="Leong R.W."/>
            <person name="Tanaka M.M."/>
            <person name="Connor S."/>
            <person name="Zhang L."/>
        </authorList>
    </citation>
    <scope>NUCLEOTIDE SEQUENCE [LARGE SCALE GENOMIC DNA]</scope>
    <source>
        <strain evidence="3 4">P13UCO-S1</strain>
    </source>
</reference>
<feature type="transmembrane region" description="Helical" evidence="2">
    <location>
        <begin position="281"/>
        <end position="307"/>
    </location>
</feature>
<feature type="coiled-coil region" evidence="1">
    <location>
        <begin position="185"/>
        <end position="219"/>
    </location>
</feature>
<keyword evidence="2" id="KW-1133">Transmembrane helix</keyword>
<evidence type="ECO:0000313" key="3">
    <source>
        <dbReference type="EMBL" id="QPH95869.1"/>
    </source>
</evidence>
<gene>
    <name evidence="3" type="ORF">CVT08_00835</name>
</gene>
<sequence>MNCQEFFNEKNNSIVRIDGFIQFLRDTFHDLDRHDNEYGQLSALLQKERRLYLELNKGDFNTISQELKNVRRQINFNILSIKDKIRNAFKDKKFEDKILKAKISKPYIDKLLNSKLDTIKNELLGSEFFAYYLSDLQYKKAYELSRIEGFRYFLETTFSNCKDKDSRQAKILNLLIEEKKNRNDVKDTKSIKDKIKKEIVELKKEISAFLCEKSNIEEKFKKSRISDEYIARKKEELLNKEAFKIKNELLSNKNFEYYLINSFEQKKLKDHLNTFLKFHPIILSGISLVSIICYFEYFGIFIGYFPVLSGSDIFYIGALLLFIVAVFASFVILPVALYPLHYEKYLLNNKTKKLYFSWLTFILTIPVAFFVFLVLLVLYYILLNCITWININITDVNTAICTAFILYLILLCFLYYVIHYLAYPGMSDKKLFVFFILFFVAVIMLVFATSFFQNNYVRYISLSLFLLFFYLMLVIGLLLLTKDIYKENNETLVQILIVIVSLFSLFYCPQYAAQLFDIGNVEYKSLSIEKSALGALPEKIYDIGKIIPFEGKEVFSYVENNLSIIGSTKKDQNLSISISPKYLSFSCVNNKCKDINKSKNIKFENNVLSYQLGKNYTEENVTVKIEKKEYITYIEKHDDTVWLHNIKAISTLGKFYYLETKDGIRFELDASKIISREKQER</sequence>
<keyword evidence="2" id="KW-0472">Membrane</keyword>
<dbReference type="Proteomes" id="UP000594707">
    <property type="component" value="Chromosome"/>
</dbReference>
<feature type="transmembrane region" description="Helical" evidence="2">
    <location>
        <begin position="431"/>
        <end position="453"/>
    </location>
</feature>
<feature type="transmembrane region" description="Helical" evidence="2">
    <location>
        <begin position="313"/>
        <end position="337"/>
    </location>
</feature>
<accession>A0A7S9WWK2</accession>
<keyword evidence="1" id="KW-0175">Coiled coil</keyword>
<organism evidence="3 4">
    <name type="scientific">Campylobacter concisus</name>
    <dbReference type="NCBI Taxonomy" id="199"/>
    <lineage>
        <taxon>Bacteria</taxon>
        <taxon>Pseudomonadati</taxon>
        <taxon>Campylobacterota</taxon>
        <taxon>Epsilonproteobacteria</taxon>
        <taxon>Campylobacterales</taxon>
        <taxon>Campylobacteraceae</taxon>
        <taxon>Campylobacter</taxon>
    </lineage>
</organism>
<name>A0A7S9WWK2_9BACT</name>
<evidence type="ECO:0000256" key="1">
    <source>
        <dbReference type="SAM" id="Coils"/>
    </source>
</evidence>
<proteinExistence type="predicted"/>